<keyword evidence="2" id="KW-1185">Reference proteome</keyword>
<dbReference type="EMBL" id="JAHLJV010000008">
    <property type="protein sequence ID" value="KAK1597384.1"/>
    <property type="molecule type" value="Genomic_DNA"/>
</dbReference>
<gene>
    <name evidence="1" type="ORF">LY79DRAFT_541507</name>
</gene>
<organism evidence="1 2">
    <name type="scientific">Colletotrichum navitas</name>
    <dbReference type="NCBI Taxonomy" id="681940"/>
    <lineage>
        <taxon>Eukaryota</taxon>
        <taxon>Fungi</taxon>
        <taxon>Dikarya</taxon>
        <taxon>Ascomycota</taxon>
        <taxon>Pezizomycotina</taxon>
        <taxon>Sordariomycetes</taxon>
        <taxon>Hypocreomycetidae</taxon>
        <taxon>Glomerellales</taxon>
        <taxon>Glomerellaceae</taxon>
        <taxon>Colletotrichum</taxon>
        <taxon>Colletotrichum graminicola species complex</taxon>
    </lineage>
</organism>
<evidence type="ECO:0000313" key="1">
    <source>
        <dbReference type="EMBL" id="KAK1597384.1"/>
    </source>
</evidence>
<evidence type="ECO:0000313" key="2">
    <source>
        <dbReference type="Proteomes" id="UP001230504"/>
    </source>
</evidence>
<reference evidence="1" key="1">
    <citation type="submission" date="2021-06" db="EMBL/GenBank/DDBJ databases">
        <title>Comparative genomics, transcriptomics and evolutionary studies reveal genomic signatures of adaptation to plant cell wall in hemibiotrophic fungi.</title>
        <authorList>
            <consortium name="DOE Joint Genome Institute"/>
            <person name="Baroncelli R."/>
            <person name="Diaz J.F."/>
            <person name="Benocci T."/>
            <person name="Peng M."/>
            <person name="Battaglia E."/>
            <person name="Haridas S."/>
            <person name="Andreopoulos W."/>
            <person name="Labutti K."/>
            <person name="Pangilinan J."/>
            <person name="Floch G.L."/>
            <person name="Makela M.R."/>
            <person name="Henrissat B."/>
            <person name="Grigoriev I.V."/>
            <person name="Crouch J.A."/>
            <person name="De Vries R.P."/>
            <person name="Sukno S.A."/>
            <person name="Thon M.R."/>
        </authorList>
    </citation>
    <scope>NUCLEOTIDE SEQUENCE</scope>
    <source>
        <strain evidence="1">CBS 125086</strain>
    </source>
</reference>
<dbReference type="RefSeq" id="XP_060418174.1">
    <property type="nucleotide sequence ID" value="XM_060556936.1"/>
</dbReference>
<sequence length="165" mass="18110">MEEMSYLTLGLDLSVRLVKNEAGGGSNWDCSRDRECYKHEDSSPVRVNLAVENQQPISYMLASPFIATSSKMSTDRLSLANKAAIVTGSGRENGIDAAIALALARPCAGVRRCRVTYCGPGPMRQAHAFLRITEPNRRSHWPLPPPSSWAAVVGQVCLCREFRLC</sequence>
<accession>A0AAD8Q838</accession>
<comment type="caution">
    <text evidence="1">The sequence shown here is derived from an EMBL/GenBank/DDBJ whole genome shotgun (WGS) entry which is preliminary data.</text>
</comment>
<dbReference type="GeneID" id="85441176"/>
<protein>
    <submittedName>
        <fullName evidence="1">Uncharacterized protein</fullName>
    </submittedName>
</protein>
<dbReference type="Proteomes" id="UP001230504">
    <property type="component" value="Unassembled WGS sequence"/>
</dbReference>
<name>A0AAD8Q838_9PEZI</name>
<proteinExistence type="predicted"/>
<dbReference type="AlphaFoldDB" id="A0AAD8Q838"/>